<dbReference type="InterPro" id="IPR000330">
    <property type="entry name" value="SNF2_N"/>
</dbReference>
<comment type="subcellular location">
    <subcellularLocation>
        <location evidence="1">Nucleus</location>
    </subcellularLocation>
</comment>
<dbReference type="SMART" id="SM00487">
    <property type="entry name" value="DEXDc"/>
    <property type="match status" value="1"/>
</dbReference>
<dbReference type="SUPFAM" id="SSF52540">
    <property type="entry name" value="P-loop containing nucleoside triphosphate hydrolases"/>
    <property type="match status" value="2"/>
</dbReference>
<feature type="compositionally biased region" description="Acidic residues" evidence="5">
    <location>
        <begin position="880"/>
        <end position="891"/>
    </location>
</feature>
<proteinExistence type="predicted"/>
<feature type="domain" description="Helicase ATP-binding" evidence="6">
    <location>
        <begin position="345"/>
        <end position="514"/>
    </location>
</feature>
<dbReference type="PROSITE" id="PS51666">
    <property type="entry name" value="QLQ"/>
    <property type="match status" value="1"/>
</dbReference>
<dbReference type="CDD" id="cd18793">
    <property type="entry name" value="SF2_C_SNF"/>
    <property type="match status" value="1"/>
</dbReference>
<reference evidence="9 10" key="1">
    <citation type="journal article" date="2014" name="BMC Genomics">
        <title>Oil accumulation mechanisms of the oleaginous microalga Chlorella protothecoides revealed through its genome, transcriptomes, and proteomes.</title>
        <authorList>
            <person name="Gao C."/>
            <person name="Wang Y."/>
            <person name="Shen Y."/>
            <person name="Yan D."/>
            <person name="He X."/>
            <person name="Dai J."/>
            <person name="Wu Q."/>
        </authorList>
    </citation>
    <scope>NUCLEOTIDE SEQUENCE [LARGE SCALE GENOMIC DNA]</scope>
    <source>
        <strain evidence="9 10">0710</strain>
    </source>
</reference>
<feature type="domain" description="QLQ" evidence="8">
    <location>
        <begin position="10"/>
        <end position="48"/>
    </location>
</feature>
<dbReference type="AlphaFoldDB" id="A0A087SRV1"/>
<sequence length="950" mass="104153">MDPYGAGPNGFTPAQLDVLRCQIVVYKQLRAAPDQPIPPQTLAGSIPPPLTRAGPLYELAAAHDPTPASSKHGPSLPTLPYALNILPLLQSEFARLVTQRQREAAAQAAATLASPDAAPGFAWRSPALPRGQAALQARRLALLPRQHALRAAVEAAQAEIAAMPPAKHRLLRAHERLARERNKLKGDDRQLRLEALKAHDFEAYQEMLRAQSTGAASAGEKYVAISKFLKDTEEYLIRLASKIAGVKLSAEVSKATADAIVKARAQGLSEEDVQAAAHAAAQDAASNSAVLRAAGGGGGPSDAQSHYYELAHSNREAIAEQPSLLRPPGDAKLREYQLVGLQWMVSLYNNHLNGILADEMGLGKTVQASEAVMALIAYLMEHKSNYGPHLIIVPNAVLVNWKSELTQWLPGARCVYYVGTRDERARRYASEVQSLQFNVLVTTYEFIMRDRAKLAKIDWQYIVIDEAQRMKDRQSKLAKDLDRFTAARRLLLSGTPLQNDLLELWSLLNLLLPEEKRVVVIHRLHQILEPFMLRRQVEDVESKLPAKVAMTVRVPMTPYQSAIYDWVKATGTLRLDPSAPQEYKMKRQFASLNNKCMELRKLCNHPLLSYPPLDWGLGDAIVRQCGKLVVLDRLLVKLVATGHRVLLFSTMTRLLDLLEVYLRRTMGYLRIDGTTALEDRERAIQAFNAPDSDAFVFLLSIRAAGRGLNLQSADTVVIYDPDPNPKNEEQAIASIESLVRNQIQRVKIDMANEVIDAGRFDQQTTNDERRQTLEALLKDEARTSQAQNTVPTWRELNEQLARGPDELAQFEALDAAVDWMEPAPVSHIPPWMAWTPEDLAAAQRAAADRGRPKNVAAELAALTGTEDAVTIAGDDTEEEELGQNLATDDDAATTQATTGAGGAEGSPGPANAQALQHVQSTARMGEGGVGSAEAGPPAKRQRADEAAEGK</sequence>
<dbReference type="GO" id="GO:0016787">
    <property type="term" value="F:hydrolase activity"/>
    <property type="evidence" value="ECO:0007669"/>
    <property type="project" value="UniProtKB-KW"/>
</dbReference>
<feature type="domain" description="Helicase C-terminal" evidence="7">
    <location>
        <begin position="630"/>
        <end position="797"/>
    </location>
</feature>
<dbReference type="FunFam" id="3.40.50.10810:FF:000017">
    <property type="entry name" value="ATP-dependent helicase BRM"/>
    <property type="match status" value="1"/>
</dbReference>
<keyword evidence="4" id="KW-0539">Nucleus</keyword>
<feature type="region of interest" description="Disordered" evidence="5">
    <location>
        <begin position="880"/>
        <end position="950"/>
    </location>
</feature>
<dbReference type="Gene3D" id="3.40.50.10810">
    <property type="entry name" value="Tandem AAA-ATPase domain"/>
    <property type="match status" value="1"/>
</dbReference>
<dbReference type="STRING" id="3075.A0A087SRV1"/>
<dbReference type="GO" id="GO:0004386">
    <property type="term" value="F:helicase activity"/>
    <property type="evidence" value="ECO:0007669"/>
    <property type="project" value="UniProtKB-KW"/>
</dbReference>
<gene>
    <name evidence="9" type="ORF">F751_0971</name>
</gene>
<keyword evidence="9" id="KW-0067">ATP-binding</keyword>
<evidence type="ECO:0000256" key="3">
    <source>
        <dbReference type="ARBA" id="ARBA00023015"/>
    </source>
</evidence>
<dbReference type="eggNOG" id="KOG0386">
    <property type="taxonomic scope" value="Eukaryota"/>
</dbReference>
<evidence type="ECO:0000256" key="4">
    <source>
        <dbReference type="ARBA" id="ARBA00023242"/>
    </source>
</evidence>
<dbReference type="InterPro" id="IPR038718">
    <property type="entry name" value="SNF2-like_sf"/>
</dbReference>
<dbReference type="Proteomes" id="UP000028924">
    <property type="component" value="Unassembled WGS sequence"/>
</dbReference>
<evidence type="ECO:0000259" key="8">
    <source>
        <dbReference type="PROSITE" id="PS51666"/>
    </source>
</evidence>
<feature type="compositionally biased region" description="Basic and acidic residues" evidence="5">
    <location>
        <begin position="941"/>
        <end position="950"/>
    </location>
</feature>
<keyword evidence="2" id="KW-0378">Hydrolase</keyword>
<keyword evidence="9" id="KW-0547">Nucleotide-binding</keyword>
<accession>A0A087SRV1</accession>
<dbReference type="SMART" id="SM00951">
    <property type="entry name" value="QLQ"/>
    <property type="match status" value="1"/>
</dbReference>
<dbReference type="EMBL" id="KL662169">
    <property type="protein sequence ID" value="KFM28455.1"/>
    <property type="molecule type" value="Genomic_DNA"/>
</dbReference>
<evidence type="ECO:0000256" key="5">
    <source>
        <dbReference type="SAM" id="MobiDB-lite"/>
    </source>
</evidence>
<evidence type="ECO:0000313" key="9">
    <source>
        <dbReference type="EMBL" id="KFM28455.1"/>
    </source>
</evidence>
<keyword evidence="3" id="KW-0804">Transcription</keyword>
<keyword evidence="9" id="KW-0347">Helicase</keyword>
<name>A0A087SRV1_AUXPR</name>
<dbReference type="PROSITE" id="PS51192">
    <property type="entry name" value="HELICASE_ATP_BIND_1"/>
    <property type="match status" value="1"/>
</dbReference>
<dbReference type="GO" id="GO:0006355">
    <property type="term" value="P:regulation of DNA-templated transcription"/>
    <property type="evidence" value="ECO:0007669"/>
    <property type="project" value="InterPro"/>
</dbReference>
<evidence type="ECO:0000313" key="10">
    <source>
        <dbReference type="Proteomes" id="UP000028924"/>
    </source>
</evidence>
<keyword evidence="10" id="KW-1185">Reference proteome</keyword>
<dbReference type="Pfam" id="PF08880">
    <property type="entry name" value="QLQ"/>
    <property type="match status" value="1"/>
</dbReference>
<dbReference type="OrthoDB" id="6017at2759"/>
<dbReference type="KEGG" id="apro:F751_0971"/>
<dbReference type="Gene3D" id="3.40.50.300">
    <property type="entry name" value="P-loop containing nucleotide triphosphate hydrolases"/>
    <property type="match status" value="1"/>
</dbReference>
<dbReference type="InterPro" id="IPR049730">
    <property type="entry name" value="SNF2/RAD54-like_C"/>
</dbReference>
<dbReference type="SMART" id="SM00490">
    <property type="entry name" value="HELICc"/>
    <property type="match status" value="1"/>
</dbReference>
<dbReference type="GO" id="GO:0005634">
    <property type="term" value="C:nucleus"/>
    <property type="evidence" value="ECO:0007669"/>
    <property type="project" value="UniProtKB-SubCell"/>
</dbReference>
<dbReference type="GO" id="GO:0005524">
    <property type="term" value="F:ATP binding"/>
    <property type="evidence" value="ECO:0007669"/>
    <property type="project" value="InterPro"/>
</dbReference>
<dbReference type="InterPro" id="IPR014001">
    <property type="entry name" value="Helicase_ATP-bd"/>
</dbReference>
<dbReference type="InterPro" id="IPR027417">
    <property type="entry name" value="P-loop_NTPase"/>
</dbReference>
<dbReference type="GeneID" id="23612362"/>
<dbReference type="Pfam" id="PF00271">
    <property type="entry name" value="Helicase_C"/>
    <property type="match status" value="1"/>
</dbReference>
<dbReference type="InterPro" id="IPR001650">
    <property type="entry name" value="Helicase_C-like"/>
</dbReference>
<organism evidence="9 10">
    <name type="scientific">Auxenochlorella protothecoides</name>
    <name type="common">Green microalga</name>
    <name type="synonym">Chlorella protothecoides</name>
    <dbReference type="NCBI Taxonomy" id="3075"/>
    <lineage>
        <taxon>Eukaryota</taxon>
        <taxon>Viridiplantae</taxon>
        <taxon>Chlorophyta</taxon>
        <taxon>core chlorophytes</taxon>
        <taxon>Trebouxiophyceae</taxon>
        <taxon>Chlorellales</taxon>
        <taxon>Chlorellaceae</taxon>
        <taxon>Auxenochlorella</taxon>
    </lineage>
</organism>
<dbReference type="Pfam" id="PF00176">
    <property type="entry name" value="SNF2-rel_dom"/>
    <property type="match status" value="1"/>
</dbReference>
<dbReference type="PANTHER" id="PTHR10799">
    <property type="entry name" value="SNF2/RAD54 HELICASE FAMILY"/>
    <property type="match status" value="1"/>
</dbReference>
<evidence type="ECO:0000259" key="6">
    <source>
        <dbReference type="PROSITE" id="PS51192"/>
    </source>
</evidence>
<feature type="compositionally biased region" description="Polar residues" evidence="5">
    <location>
        <begin position="913"/>
        <end position="922"/>
    </location>
</feature>
<dbReference type="InterPro" id="IPR014978">
    <property type="entry name" value="Gln-Leu-Gln_QLQ"/>
</dbReference>
<dbReference type="PROSITE" id="PS51194">
    <property type="entry name" value="HELICASE_CTER"/>
    <property type="match status" value="1"/>
</dbReference>
<evidence type="ECO:0000256" key="2">
    <source>
        <dbReference type="ARBA" id="ARBA00022801"/>
    </source>
</evidence>
<dbReference type="RefSeq" id="XP_011401470.1">
    <property type="nucleotide sequence ID" value="XM_011403168.1"/>
</dbReference>
<evidence type="ECO:0000256" key="1">
    <source>
        <dbReference type="ARBA" id="ARBA00004123"/>
    </source>
</evidence>
<protein>
    <submittedName>
        <fullName evidence="9">ATP-dependent helicase BRM</fullName>
    </submittedName>
</protein>
<evidence type="ECO:0000259" key="7">
    <source>
        <dbReference type="PROSITE" id="PS51194"/>
    </source>
</evidence>
<keyword evidence="3" id="KW-0805">Transcription regulation</keyword>